<dbReference type="Proteomes" id="UP000076858">
    <property type="component" value="Unassembled WGS sequence"/>
</dbReference>
<evidence type="ECO:0000313" key="5">
    <source>
        <dbReference type="Proteomes" id="UP000076858"/>
    </source>
</evidence>
<dbReference type="GO" id="GO:0070059">
    <property type="term" value="P:intrinsic apoptotic signaling pathway in response to endoplasmic reticulum stress"/>
    <property type="evidence" value="ECO:0007669"/>
    <property type="project" value="TreeGrafter"/>
</dbReference>
<reference evidence="3" key="1">
    <citation type="submission" date="2015-10" db="EMBL/GenBank/DDBJ databases">
        <title>EvidentialGene: Evidence-directed Construction of Complete mRNA Transcriptomes without Genomes.</title>
        <authorList>
            <person name="Gilbert D.G."/>
        </authorList>
    </citation>
    <scope>NUCLEOTIDE SEQUENCE</scope>
</reference>
<dbReference type="PROSITE" id="PS50011">
    <property type="entry name" value="PROTEIN_KINASE_DOM"/>
    <property type="match status" value="1"/>
</dbReference>
<protein>
    <submittedName>
        <fullName evidence="3">Serine threonine-protein kinase</fullName>
    </submittedName>
</protein>
<proteinExistence type="predicted"/>
<keyword evidence="3" id="KW-0808">Transferase</keyword>
<dbReference type="SUPFAM" id="SSF56112">
    <property type="entry name" value="Protein kinase-like (PK-like)"/>
    <property type="match status" value="1"/>
</dbReference>
<evidence type="ECO:0000256" key="1">
    <source>
        <dbReference type="PROSITE-ProRule" id="PRU10141"/>
    </source>
</evidence>
<dbReference type="InterPro" id="IPR000719">
    <property type="entry name" value="Prot_kinase_dom"/>
</dbReference>
<name>A0A0N8C4I4_9CRUS</name>
<keyword evidence="3" id="KW-0418">Kinase</keyword>
<dbReference type="PANTHER" id="PTHR13954:SF6">
    <property type="entry name" value="NON-SPECIFIC SERINE_THREONINE PROTEIN KINASE"/>
    <property type="match status" value="1"/>
</dbReference>
<dbReference type="EMBL" id="GDIQ01098903">
    <property type="protein sequence ID" value="JAL52823.1"/>
    <property type="molecule type" value="Transcribed_RNA"/>
</dbReference>
<dbReference type="GO" id="GO:0051082">
    <property type="term" value="F:unfolded protein binding"/>
    <property type="evidence" value="ECO:0007669"/>
    <property type="project" value="TreeGrafter"/>
</dbReference>
<sequence length="290" mass="31912">MSVTAGDETSIASSPKLLGKGAFGIVYEGSWNGEKVAIKRIDKTEFLVLNEAAVDSSSGGQRREEENMKKLDHPNVLKLLHVEIDENFKYFYLEFCEATIGDYNKGTYTGPMPPSEADSLHQMASGLSYIHAMGQVHRDIKEDNVLIHKSSVLKISDFGFSKPTTASGSYSLKSGVKGTQNYFSPELLRLAEEQASFGILAHQRSNVSSDVFALGCVFYSYLTKGKHPFADPRGSFFIPANVLKGKCKLEVITDPLFRSIVGGMIASNPVTRWSLDAVELQLKPRLTQNC</sequence>
<evidence type="ECO:0000259" key="2">
    <source>
        <dbReference type="PROSITE" id="PS50011"/>
    </source>
</evidence>
<evidence type="ECO:0000313" key="4">
    <source>
        <dbReference type="EMBL" id="KZS18088.1"/>
    </source>
</evidence>
<evidence type="ECO:0000313" key="3">
    <source>
        <dbReference type="EMBL" id="JAL52823.1"/>
    </source>
</evidence>
<feature type="domain" description="Protein kinase" evidence="2">
    <location>
        <begin position="12"/>
        <end position="286"/>
    </location>
</feature>
<accession>A0A0N8C4I4</accession>
<dbReference type="PROSITE" id="PS00107">
    <property type="entry name" value="PROTEIN_KINASE_ATP"/>
    <property type="match status" value="1"/>
</dbReference>
<dbReference type="GO" id="GO:0004521">
    <property type="term" value="F:RNA endonuclease activity"/>
    <property type="evidence" value="ECO:0007669"/>
    <property type="project" value="InterPro"/>
</dbReference>
<keyword evidence="1" id="KW-0547">Nucleotide-binding</keyword>
<dbReference type="InterPro" id="IPR017441">
    <property type="entry name" value="Protein_kinase_ATP_BS"/>
</dbReference>
<dbReference type="InterPro" id="IPR011009">
    <property type="entry name" value="Kinase-like_dom_sf"/>
</dbReference>
<reference evidence="4 5" key="2">
    <citation type="submission" date="2016-03" db="EMBL/GenBank/DDBJ databases">
        <title>EvidentialGene: Evidence-directed Construction of Genes on Genomes.</title>
        <authorList>
            <person name="Gilbert D.G."/>
            <person name="Choi J.-H."/>
            <person name="Mockaitis K."/>
            <person name="Colbourne J."/>
            <person name="Pfrender M."/>
        </authorList>
    </citation>
    <scope>NUCLEOTIDE SEQUENCE [LARGE SCALE GENOMIC DNA]</scope>
    <source>
        <strain evidence="4 5">Xinb3</strain>
        <tissue evidence="4">Complete organism</tissue>
    </source>
</reference>
<dbReference type="AlphaFoldDB" id="A0A0N8C4I4"/>
<dbReference type="OrthoDB" id="4062651at2759"/>
<dbReference type="Pfam" id="PF00069">
    <property type="entry name" value="Pkinase"/>
    <property type="match status" value="1"/>
</dbReference>
<gene>
    <name evidence="4" type="ORF">APZ42_016110</name>
</gene>
<dbReference type="InterPro" id="IPR045133">
    <property type="entry name" value="IRE1/2-like"/>
</dbReference>
<dbReference type="SMART" id="SM00220">
    <property type="entry name" value="S_TKc"/>
    <property type="match status" value="1"/>
</dbReference>
<dbReference type="PANTHER" id="PTHR13954">
    <property type="entry name" value="IRE1-RELATED"/>
    <property type="match status" value="1"/>
</dbReference>
<dbReference type="GO" id="GO:0005524">
    <property type="term" value="F:ATP binding"/>
    <property type="evidence" value="ECO:0007669"/>
    <property type="project" value="UniProtKB-UniRule"/>
</dbReference>
<dbReference type="STRING" id="35525.A0A0N8C4I4"/>
<dbReference type="GO" id="GO:0004674">
    <property type="term" value="F:protein serine/threonine kinase activity"/>
    <property type="evidence" value="ECO:0007669"/>
    <property type="project" value="InterPro"/>
</dbReference>
<dbReference type="GO" id="GO:0036498">
    <property type="term" value="P:IRE1-mediated unfolded protein response"/>
    <property type="evidence" value="ECO:0007669"/>
    <property type="project" value="TreeGrafter"/>
</dbReference>
<keyword evidence="5" id="KW-1185">Reference proteome</keyword>
<dbReference type="Gene3D" id="1.10.510.10">
    <property type="entry name" value="Transferase(Phosphotransferase) domain 1"/>
    <property type="match status" value="1"/>
</dbReference>
<organism evidence="4 5">
    <name type="scientific">Daphnia magna</name>
    <dbReference type="NCBI Taxonomy" id="35525"/>
    <lineage>
        <taxon>Eukaryota</taxon>
        <taxon>Metazoa</taxon>
        <taxon>Ecdysozoa</taxon>
        <taxon>Arthropoda</taxon>
        <taxon>Crustacea</taxon>
        <taxon>Branchiopoda</taxon>
        <taxon>Diplostraca</taxon>
        <taxon>Cladocera</taxon>
        <taxon>Anomopoda</taxon>
        <taxon>Daphniidae</taxon>
        <taxon>Daphnia</taxon>
    </lineage>
</organism>
<feature type="binding site" evidence="1">
    <location>
        <position position="39"/>
    </location>
    <ligand>
        <name>ATP</name>
        <dbReference type="ChEBI" id="CHEBI:30616"/>
    </ligand>
</feature>
<dbReference type="EMBL" id="LRGB01000568">
    <property type="protein sequence ID" value="KZS18088.1"/>
    <property type="molecule type" value="Genomic_DNA"/>
</dbReference>
<dbReference type="EMBL" id="GDIQ01083563">
    <property type="protein sequence ID" value="JAN11174.1"/>
    <property type="molecule type" value="Transcribed_RNA"/>
</dbReference>
<keyword evidence="1" id="KW-0067">ATP-binding</keyword>
<dbReference type="GO" id="GO:1990604">
    <property type="term" value="C:IRE1-TRAF2-ASK1 complex"/>
    <property type="evidence" value="ECO:0007669"/>
    <property type="project" value="TreeGrafter"/>
</dbReference>